<reference evidence="6 7" key="1">
    <citation type="submission" date="2015-09" db="EMBL/GenBank/DDBJ databases">
        <authorList>
            <consortium name="Pathogen Informatics"/>
        </authorList>
    </citation>
    <scope>NUCLEOTIDE SEQUENCE [LARGE SCALE GENOMIC DNA]</scope>
    <source>
        <strain evidence="6 7">2789STDY5834968</strain>
    </source>
</reference>
<dbReference type="InterPro" id="IPR036890">
    <property type="entry name" value="HATPase_C_sf"/>
</dbReference>
<name>A0A173T2Y3_9FIRM</name>
<evidence type="ECO:0000256" key="2">
    <source>
        <dbReference type="ARBA" id="ARBA00022679"/>
    </source>
</evidence>
<evidence type="ECO:0000259" key="5">
    <source>
        <dbReference type="Pfam" id="PF14501"/>
    </source>
</evidence>
<dbReference type="OrthoDB" id="9778566at2"/>
<accession>A0A173T2Y3</accession>
<dbReference type="SUPFAM" id="SSF55890">
    <property type="entry name" value="Sporulation response regulatory protein Spo0B"/>
    <property type="match status" value="1"/>
</dbReference>
<keyword evidence="2" id="KW-0808">Transferase</keyword>
<feature type="transmembrane region" description="Helical" evidence="4">
    <location>
        <begin position="102"/>
        <end position="126"/>
    </location>
</feature>
<proteinExistence type="predicted"/>
<keyword evidence="3" id="KW-0418">Kinase</keyword>
<feature type="transmembrane region" description="Helical" evidence="4">
    <location>
        <begin position="41"/>
        <end position="59"/>
    </location>
</feature>
<feature type="transmembrane region" description="Helical" evidence="4">
    <location>
        <begin position="65"/>
        <end position="81"/>
    </location>
</feature>
<evidence type="ECO:0000256" key="1">
    <source>
        <dbReference type="ARBA" id="ARBA00022553"/>
    </source>
</evidence>
<dbReference type="AlphaFoldDB" id="A0A173T2Y3"/>
<keyword evidence="4" id="KW-1133">Transmembrane helix</keyword>
<dbReference type="Gene3D" id="3.30.565.10">
    <property type="entry name" value="Histidine kinase-like ATPase, C-terminal domain"/>
    <property type="match status" value="1"/>
</dbReference>
<feature type="transmembrane region" description="Helical" evidence="4">
    <location>
        <begin position="202"/>
        <end position="225"/>
    </location>
</feature>
<protein>
    <recommendedName>
        <fullName evidence="5">Sensor histidine kinase NatK-like C-terminal domain-containing protein</fullName>
    </recommendedName>
</protein>
<dbReference type="EMBL" id="CYXM01000005">
    <property type="protein sequence ID" value="CUM95678.1"/>
    <property type="molecule type" value="Genomic_DNA"/>
</dbReference>
<dbReference type="InterPro" id="IPR016120">
    <property type="entry name" value="Sig_transdc_His_kin_SpoOB"/>
</dbReference>
<dbReference type="InterPro" id="IPR032834">
    <property type="entry name" value="NatK-like_C"/>
</dbReference>
<dbReference type="Proteomes" id="UP000095673">
    <property type="component" value="Unassembled WGS sequence"/>
</dbReference>
<dbReference type="PANTHER" id="PTHR40448:SF1">
    <property type="entry name" value="TWO-COMPONENT SENSOR HISTIDINE KINASE"/>
    <property type="match status" value="1"/>
</dbReference>
<feature type="transmembrane region" description="Helical" evidence="4">
    <location>
        <begin position="132"/>
        <end position="152"/>
    </location>
</feature>
<evidence type="ECO:0000256" key="4">
    <source>
        <dbReference type="SAM" id="Phobius"/>
    </source>
</evidence>
<evidence type="ECO:0000256" key="3">
    <source>
        <dbReference type="ARBA" id="ARBA00022777"/>
    </source>
</evidence>
<keyword evidence="1" id="KW-0597">Phosphoprotein</keyword>
<feature type="transmembrane region" description="Helical" evidence="4">
    <location>
        <begin position="12"/>
        <end position="34"/>
    </location>
</feature>
<dbReference type="SUPFAM" id="SSF55874">
    <property type="entry name" value="ATPase domain of HSP90 chaperone/DNA topoisomerase II/histidine kinase"/>
    <property type="match status" value="1"/>
</dbReference>
<evidence type="ECO:0000313" key="6">
    <source>
        <dbReference type="EMBL" id="CUM95678.1"/>
    </source>
</evidence>
<gene>
    <name evidence="6" type="ORF">ERS852580_01315</name>
</gene>
<dbReference type="PANTHER" id="PTHR40448">
    <property type="entry name" value="TWO-COMPONENT SENSOR HISTIDINE KINASE"/>
    <property type="match status" value="1"/>
</dbReference>
<dbReference type="GO" id="GO:0000155">
    <property type="term" value="F:phosphorelay sensor kinase activity"/>
    <property type="evidence" value="ECO:0007669"/>
    <property type="project" value="InterPro"/>
</dbReference>
<sequence length="447" mass="51386">MSPIELCWNITSYISIIVQLIAAGVCFGVFVLPYMQGRDKAVKTGSVYGVVMTVLYIMPPQIDNILAYFIGTVAAFAVMYVEDRQNINQKIFLSVTFFTLRWLSSSMAGIIDFFLDIVLFNSAIAAMSWLHYGLYVMTRIMDILFCSLLLLLSIQAVNRAYEYKNRYMGKKELLMLIVPSLLGMVGYMIFHFYQVKSEMTGFYDVLCFLYYLMSIIAILVIIVFFQNWKSLQEEQLGQELLESQINNIKMHIKEVEKLYGDLRAMRHDMGNHIQMIERLMGADNSSEAFAYLGRLKSEWQELTPEIRTGNPVTDMILLEKSNEAQMRGIRFECDFRYPENTKLDVFDVCIILYNALNNCMESVNGEKPYIKVHAFRKNSIFMLIISNSFKGRLRIDPAEGIPYTAKKNGEHGIGLKNMRRVAKKYMGDLSFEQNGDEVTVGIMLQIV</sequence>
<keyword evidence="4" id="KW-0472">Membrane</keyword>
<keyword evidence="4" id="KW-0812">Transmembrane</keyword>
<dbReference type="GO" id="GO:0042802">
    <property type="term" value="F:identical protein binding"/>
    <property type="evidence" value="ECO:0007669"/>
    <property type="project" value="TreeGrafter"/>
</dbReference>
<dbReference type="CDD" id="cd16935">
    <property type="entry name" value="HATPase_AgrC-ComD-like"/>
    <property type="match status" value="1"/>
</dbReference>
<feature type="domain" description="Sensor histidine kinase NatK-like C-terminal" evidence="5">
    <location>
        <begin position="343"/>
        <end position="445"/>
    </location>
</feature>
<feature type="transmembrane region" description="Helical" evidence="4">
    <location>
        <begin position="173"/>
        <end position="190"/>
    </location>
</feature>
<organism evidence="6 7">
    <name type="scientific">Agathobacter rectalis</name>
    <dbReference type="NCBI Taxonomy" id="39491"/>
    <lineage>
        <taxon>Bacteria</taxon>
        <taxon>Bacillati</taxon>
        <taxon>Bacillota</taxon>
        <taxon>Clostridia</taxon>
        <taxon>Lachnospirales</taxon>
        <taxon>Lachnospiraceae</taxon>
        <taxon>Agathobacter</taxon>
    </lineage>
</organism>
<dbReference type="Pfam" id="PF14501">
    <property type="entry name" value="HATPase_c_5"/>
    <property type="match status" value="1"/>
</dbReference>
<dbReference type="RefSeq" id="WP_055230555.1">
    <property type="nucleotide sequence ID" value="NZ_CP143947.1"/>
</dbReference>
<evidence type="ECO:0000313" key="7">
    <source>
        <dbReference type="Proteomes" id="UP000095673"/>
    </source>
</evidence>